<keyword evidence="2" id="KW-1185">Reference proteome</keyword>
<gene>
    <name evidence="1" type="ORF">NXS10_07375</name>
</gene>
<name>A0ABT2F8N2_9STRE</name>
<sequence>MGTLDERHYKDFSGEYFFERLWLLESAVRELAELLGDSSKKPISASLFCLEHGLTIDDRGKIIMLLNRLLSENDELEYTLLKKYLIESVPKLECFADEVLLGMISIFKKTYVAEED</sequence>
<protein>
    <submittedName>
        <fullName evidence="1">Uncharacterized protein</fullName>
    </submittedName>
</protein>
<comment type="caution">
    <text evidence="1">The sequence shown here is derived from an EMBL/GenBank/DDBJ whole genome shotgun (WGS) entry which is preliminary data.</text>
</comment>
<dbReference type="RefSeq" id="WP_259139172.1">
    <property type="nucleotide sequence ID" value="NZ_JANUXX010000009.1"/>
</dbReference>
<evidence type="ECO:0000313" key="2">
    <source>
        <dbReference type="Proteomes" id="UP001206548"/>
    </source>
</evidence>
<evidence type="ECO:0000313" key="1">
    <source>
        <dbReference type="EMBL" id="MCS4488774.1"/>
    </source>
</evidence>
<reference evidence="1 2" key="1">
    <citation type="journal article" date="2023" name="Int. J. Syst. Evol. Microbiol.">
        <title>Streptococcus sciuri sp. nov., Staphylococcus marylandisciuri sp. nov. and Staphylococcus americanisciuri sp. nov., isolated from faeces of eastern grey squirrel (Sciurus carolinensis).</title>
        <authorList>
            <person name="Volokhov D.V."/>
            <person name="Zagorodnyaya T.A."/>
            <person name="Furtak V.A."/>
            <person name="Nattanmai G."/>
            <person name="Randall L."/>
            <person name="Jose S."/>
            <person name="Gao Y."/>
            <person name="Eisenberg T."/>
            <person name="Delmonte P."/>
            <person name="Blom J."/>
            <person name="Mitchell K.K."/>
        </authorList>
    </citation>
    <scope>NUCLEOTIDE SEQUENCE [LARGE SCALE GENOMIC DNA]</scope>
    <source>
        <strain evidence="1 2">SQ9-PEA</strain>
    </source>
</reference>
<organism evidence="1 2">
    <name type="scientific">Streptococcus sciuri</name>
    <dbReference type="NCBI Taxonomy" id="2973939"/>
    <lineage>
        <taxon>Bacteria</taxon>
        <taxon>Bacillati</taxon>
        <taxon>Bacillota</taxon>
        <taxon>Bacilli</taxon>
        <taxon>Lactobacillales</taxon>
        <taxon>Streptococcaceae</taxon>
        <taxon>Streptococcus</taxon>
    </lineage>
</organism>
<accession>A0ABT2F8N2</accession>
<dbReference type="EMBL" id="JANUXX010000009">
    <property type="protein sequence ID" value="MCS4488774.1"/>
    <property type="molecule type" value="Genomic_DNA"/>
</dbReference>
<dbReference type="Proteomes" id="UP001206548">
    <property type="component" value="Unassembled WGS sequence"/>
</dbReference>
<proteinExistence type="predicted"/>